<evidence type="ECO:0000313" key="2">
    <source>
        <dbReference type="EMBL" id="CAI9941015.1"/>
    </source>
</evidence>
<reference evidence="2" key="1">
    <citation type="submission" date="2023-06" db="EMBL/GenBank/DDBJ databases">
        <authorList>
            <person name="Kurt Z."/>
        </authorList>
    </citation>
    <scope>NUCLEOTIDE SEQUENCE</scope>
</reference>
<dbReference type="Proteomes" id="UP001642409">
    <property type="component" value="Unassembled WGS sequence"/>
</dbReference>
<dbReference type="AlphaFoldDB" id="A0AA86PT20"/>
<keyword evidence="4" id="KW-1185">Reference proteome</keyword>
<name>A0AA86PT20_9EUKA</name>
<comment type="caution">
    <text evidence="2">The sequence shown here is derived from an EMBL/GenBank/DDBJ whole genome shotgun (WGS) entry which is preliminary data.</text>
</comment>
<dbReference type="EMBL" id="CATOUU010000687">
    <property type="protein sequence ID" value="CAI9941015.1"/>
    <property type="molecule type" value="Genomic_DNA"/>
</dbReference>
<gene>
    <name evidence="3" type="ORF">HINF_LOCUS25196</name>
    <name evidence="2" type="ORF">HINF_LOCUS28660</name>
</gene>
<dbReference type="EMBL" id="CAXDID020000075">
    <property type="protein sequence ID" value="CAL6015808.1"/>
    <property type="molecule type" value="Genomic_DNA"/>
</dbReference>
<keyword evidence="1" id="KW-0812">Transmembrane</keyword>
<organism evidence="2">
    <name type="scientific">Hexamita inflata</name>
    <dbReference type="NCBI Taxonomy" id="28002"/>
    <lineage>
        <taxon>Eukaryota</taxon>
        <taxon>Metamonada</taxon>
        <taxon>Diplomonadida</taxon>
        <taxon>Hexamitidae</taxon>
        <taxon>Hexamitinae</taxon>
        <taxon>Hexamita</taxon>
    </lineage>
</organism>
<evidence type="ECO:0000313" key="3">
    <source>
        <dbReference type="EMBL" id="CAL6015808.1"/>
    </source>
</evidence>
<evidence type="ECO:0000313" key="4">
    <source>
        <dbReference type="Proteomes" id="UP001642409"/>
    </source>
</evidence>
<protein>
    <submittedName>
        <fullName evidence="2">Uncharacterized protein</fullName>
    </submittedName>
</protein>
<keyword evidence="1" id="KW-1133">Transmembrane helix</keyword>
<keyword evidence="1" id="KW-0472">Membrane</keyword>
<sequence>MKEIKPGPIICLLCIYILASPFILVYYIIQQILSLLFVNPVRFTIYCKNKQKYNSARKKQIKTSINDTNQLQEEYFPSLSQNIFLFKPCYNIDLYITVNDNKIKIINKDLVILSARQIKHQFSSGQTEKILYNVDYPKKCSKIYQANLVYSNYTVPPGYATNVCVFRNEVYFTCFEFVFRIRNLNVELVAQLPNFGYYLKRHRKYEFLGGLLFTINDKLYVHNAYKNLFEIKNNKLRCLSRKHFETFYYQFCDKVVAITPTDIFTVSSNLKLHHVASVYRVKMLFTNGGTLLMINHSKNNYNQHTLMAYNMIDNIFTRVTNIFINYCDITASYVTLGPAGFQLKNEVLSELFGLDFSSRMIKYYEQYGSVKNQLTPDYKQMIFNSIGSTILQPICSCAKTTNEIFFHLSHYTFNDEFKK</sequence>
<feature type="transmembrane region" description="Helical" evidence="1">
    <location>
        <begin position="7"/>
        <end position="29"/>
    </location>
</feature>
<reference evidence="3 4" key="2">
    <citation type="submission" date="2024-07" db="EMBL/GenBank/DDBJ databases">
        <authorList>
            <person name="Akdeniz Z."/>
        </authorList>
    </citation>
    <scope>NUCLEOTIDE SEQUENCE [LARGE SCALE GENOMIC DNA]</scope>
</reference>
<accession>A0AA86PT20</accession>
<evidence type="ECO:0000256" key="1">
    <source>
        <dbReference type="SAM" id="Phobius"/>
    </source>
</evidence>
<proteinExistence type="predicted"/>